<dbReference type="EMBL" id="UYRR01033107">
    <property type="protein sequence ID" value="VDK57827.1"/>
    <property type="molecule type" value="Genomic_DNA"/>
</dbReference>
<sequence length="205" mass="23311">MSATDIVLVAGKKKDFIDALKASGSSEGWVMSYDDYDAYITWLGADKIRHVVAKTKLGEFIGCCICFNMDDMLFVALYYVRPKYRRNGIGQRLFRTALPAALMEKKNAGLHAAPKMSSIYDTVLGFSNYTPWKTDIVQLQEIDISKLKEIPKGDCFVRDISKVNIDKLVEYDETVYKSSREAFVRNFIARRKDSRCKVSFANTHS</sequence>
<dbReference type="Pfam" id="PF00583">
    <property type="entry name" value="Acetyltransf_1"/>
    <property type="match status" value="1"/>
</dbReference>
<dbReference type="CDD" id="cd04301">
    <property type="entry name" value="NAT_SF"/>
    <property type="match status" value="1"/>
</dbReference>
<name>A0A0M3K7V8_ANISI</name>
<reference evidence="4" key="1">
    <citation type="submission" date="2017-02" db="UniProtKB">
        <authorList>
            <consortium name="WormBaseParasite"/>
        </authorList>
    </citation>
    <scope>IDENTIFICATION</scope>
</reference>
<feature type="domain" description="N-acetyltransferase" evidence="1">
    <location>
        <begin position="6"/>
        <end position="151"/>
    </location>
</feature>
<evidence type="ECO:0000313" key="3">
    <source>
        <dbReference type="Proteomes" id="UP000267096"/>
    </source>
</evidence>
<dbReference type="AlphaFoldDB" id="A0A0M3K7V8"/>
<accession>A0A0M3K7V8</accession>
<dbReference type="InterPro" id="IPR000182">
    <property type="entry name" value="GNAT_dom"/>
</dbReference>
<dbReference type="PANTHER" id="PTHR47237">
    <property type="entry name" value="SLL0310 PROTEIN"/>
    <property type="match status" value="1"/>
</dbReference>
<gene>
    <name evidence="2" type="ORF">ASIM_LOCUS16456</name>
</gene>
<evidence type="ECO:0000259" key="1">
    <source>
        <dbReference type="PROSITE" id="PS51186"/>
    </source>
</evidence>
<evidence type="ECO:0000313" key="4">
    <source>
        <dbReference type="WBParaSite" id="ASIM_0001704901-mRNA-1"/>
    </source>
</evidence>
<keyword evidence="3" id="KW-1185">Reference proteome</keyword>
<dbReference type="Gene3D" id="3.40.630.30">
    <property type="match status" value="1"/>
</dbReference>
<dbReference type="OrthoDB" id="6418983at2759"/>
<dbReference type="Proteomes" id="UP000267096">
    <property type="component" value="Unassembled WGS sequence"/>
</dbReference>
<dbReference type="WBParaSite" id="ASIM_0001704901-mRNA-1">
    <property type="protein sequence ID" value="ASIM_0001704901-mRNA-1"/>
    <property type="gene ID" value="ASIM_0001704901"/>
</dbReference>
<organism evidence="4">
    <name type="scientific">Anisakis simplex</name>
    <name type="common">Herring worm</name>
    <dbReference type="NCBI Taxonomy" id="6269"/>
    <lineage>
        <taxon>Eukaryota</taxon>
        <taxon>Metazoa</taxon>
        <taxon>Ecdysozoa</taxon>
        <taxon>Nematoda</taxon>
        <taxon>Chromadorea</taxon>
        <taxon>Rhabditida</taxon>
        <taxon>Spirurina</taxon>
        <taxon>Ascaridomorpha</taxon>
        <taxon>Ascaridoidea</taxon>
        <taxon>Anisakidae</taxon>
        <taxon>Anisakis</taxon>
        <taxon>Anisakis simplex complex</taxon>
    </lineage>
</organism>
<dbReference type="PANTHER" id="PTHR47237:SF1">
    <property type="entry name" value="SLL0310 PROTEIN"/>
    <property type="match status" value="1"/>
</dbReference>
<dbReference type="SUPFAM" id="SSF55729">
    <property type="entry name" value="Acyl-CoA N-acyltransferases (Nat)"/>
    <property type="match status" value="1"/>
</dbReference>
<reference evidence="2 3" key="2">
    <citation type="submission" date="2018-11" db="EMBL/GenBank/DDBJ databases">
        <authorList>
            <consortium name="Pathogen Informatics"/>
        </authorList>
    </citation>
    <scope>NUCLEOTIDE SEQUENCE [LARGE SCALE GENOMIC DNA]</scope>
</reference>
<dbReference type="InterPro" id="IPR016181">
    <property type="entry name" value="Acyl_CoA_acyltransferase"/>
</dbReference>
<dbReference type="InterPro" id="IPR052729">
    <property type="entry name" value="Acyl/Acetyltrans_Enzymes"/>
</dbReference>
<proteinExistence type="predicted"/>
<dbReference type="PROSITE" id="PS51186">
    <property type="entry name" value="GNAT"/>
    <property type="match status" value="1"/>
</dbReference>
<evidence type="ECO:0000313" key="2">
    <source>
        <dbReference type="EMBL" id="VDK57827.1"/>
    </source>
</evidence>
<protein>
    <submittedName>
        <fullName evidence="4">N-acetyltransferase domain-containing protein</fullName>
    </submittedName>
</protein>
<dbReference type="GO" id="GO:0016747">
    <property type="term" value="F:acyltransferase activity, transferring groups other than amino-acyl groups"/>
    <property type="evidence" value="ECO:0007669"/>
    <property type="project" value="InterPro"/>
</dbReference>